<dbReference type="EMBL" id="JBEDNQ010000002">
    <property type="protein sequence ID" value="MEQ3549919.1"/>
    <property type="molecule type" value="Genomic_DNA"/>
</dbReference>
<feature type="domain" description="Lipocalin-like" evidence="1">
    <location>
        <begin position="7"/>
        <end position="141"/>
    </location>
</feature>
<comment type="caution">
    <text evidence="2">The sequence shown here is derived from an EMBL/GenBank/DDBJ whole genome shotgun (WGS) entry which is preliminary data.</text>
</comment>
<sequence length="145" mass="16062">MRPEDLHGTWELVSFVRLVAGEVVGDVLGPDPVGRICYQPDGRVTALLMQRDRSWPADGDFLRADDATRGAAALGFVGYGGTFAVDGDVVTHRLDVSLYPEHPGTDLVRTARWAGPELVLRTEERRSRSGRVLFDELTWRRWGAG</sequence>
<dbReference type="Proteomes" id="UP001494902">
    <property type="component" value="Unassembled WGS sequence"/>
</dbReference>
<accession>A0ABV1K7T1</accession>
<evidence type="ECO:0000259" key="1">
    <source>
        <dbReference type="Pfam" id="PF13924"/>
    </source>
</evidence>
<reference evidence="2 3" key="1">
    <citation type="submission" date="2024-03" db="EMBL/GenBank/DDBJ databases">
        <title>Draft genome sequence of Pseudonocardia nematodicida JCM 31783.</title>
        <authorList>
            <person name="Butdee W."/>
            <person name="Duangmal K."/>
        </authorList>
    </citation>
    <scope>NUCLEOTIDE SEQUENCE [LARGE SCALE GENOMIC DNA]</scope>
    <source>
        <strain evidence="2 3">JCM 31783</strain>
    </source>
</reference>
<dbReference type="InterPro" id="IPR024311">
    <property type="entry name" value="Lipocalin-like"/>
</dbReference>
<evidence type="ECO:0000313" key="2">
    <source>
        <dbReference type="EMBL" id="MEQ3549919.1"/>
    </source>
</evidence>
<gene>
    <name evidence="2" type="ORF">WIS52_05505</name>
</gene>
<organism evidence="2 3">
    <name type="scientific">Pseudonocardia nematodicida</name>
    <dbReference type="NCBI Taxonomy" id="1206997"/>
    <lineage>
        <taxon>Bacteria</taxon>
        <taxon>Bacillati</taxon>
        <taxon>Actinomycetota</taxon>
        <taxon>Actinomycetes</taxon>
        <taxon>Pseudonocardiales</taxon>
        <taxon>Pseudonocardiaceae</taxon>
        <taxon>Pseudonocardia</taxon>
    </lineage>
</organism>
<name>A0ABV1K7T1_9PSEU</name>
<protein>
    <submittedName>
        <fullName evidence="2">Lipocalin-like domain-containing protein</fullName>
    </submittedName>
</protein>
<evidence type="ECO:0000313" key="3">
    <source>
        <dbReference type="Proteomes" id="UP001494902"/>
    </source>
</evidence>
<dbReference type="RefSeq" id="WP_349297011.1">
    <property type="nucleotide sequence ID" value="NZ_JBEDNQ010000002.1"/>
</dbReference>
<keyword evidence="3" id="KW-1185">Reference proteome</keyword>
<dbReference type="Pfam" id="PF13924">
    <property type="entry name" value="Lipocalin_5"/>
    <property type="match status" value="1"/>
</dbReference>
<proteinExistence type="predicted"/>